<reference evidence="1" key="1">
    <citation type="journal article" date="2021" name="New Phytol.">
        <title>Evolutionary innovations through gain and loss of genes in the ectomycorrhizal Boletales.</title>
        <authorList>
            <person name="Wu G."/>
            <person name="Miyauchi S."/>
            <person name="Morin E."/>
            <person name="Kuo A."/>
            <person name="Drula E."/>
            <person name="Varga T."/>
            <person name="Kohler A."/>
            <person name="Feng B."/>
            <person name="Cao Y."/>
            <person name="Lipzen A."/>
            <person name="Daum C."/>
            <person name="Hundley H."/>
            <person name="Pangilinan J."/>
            <person name="Johnson J."/>
            <person name="Barry K."/>
            <person name="LaButti K."/>
            <person name="Ng V."/>
            <person name="Ahrendt S."/>
            <person name="Min B."/>
            <person name="Choi I.G."/>
            <person name="Park H."/>
            <person name="Plett J.M."/>
            <person name="Magnuson J."/>
            <person name="Spatafora J.W."/>
            <person name="Nagy L.G."/>
            <person name="Henrissat B."/>
            <person name="Grigoriev I.V."/>
            <person name="Yang Z.L."/>
            <person name="Xu J."/>
            <person name="Martin F.M."/>
        </authorList>
    </citation>
    <scope>NUCLEOTIDE SEQUENCE</scope>
    <source>
        <strain evidence="1">KUC20120723A-06</strain>
    </source>
</reference>
<evidence type="ECO:0000313" key="2">
    <source>
        <dbReference type="Proteomes" id="UP000790709"/>
    </source>
</evidence>
<comment type="caution">
    <text evidence="1">The sequence shown here is derived from an EMBL/GenBank/DDBJ whole genome shotgun (WGS) entry which is preliminary data.</text>
</comment>
<proteinExistence type="predicted"/>
<gene>
    <name evidence="1" type="ORF">BV22DRAFT_825229</name>
</gene>
<dbReference type="EMBL" id="MU266604">
    <property type="protein sequence ID" value="KAH7920109.1"/>
    <property type="molecule type" value="Genomic_DNA"/>
</dbReference>
<protein>
    <submittedName>
        <fullName evidence="1">Uncharacterized protein</fullName>
    </submittedName>
</protein>
<organism evidence="1 2">
    <name type="scientific">Leucogyrophana mollusca</name>
    <dbReference type="NCBI Taxonomy" id="85980"/>
    <lineage>
        <taxon>Eukaryota</taxon>
        <taxon>Fungi</taxon>
        <taxon>Dikarya</taxon>
        <taxon>Basidiomycota</taxon>
        <taxon>Agaricomycotina</taxon>
        <taxon>Agaricomycetes</taxon>
        <taxon>Agaricomycetidae</taxon>
        <taxon>Boletales</taxon>
        <taxon>Boletales incertae sedis</taxon>
        <taxon>Leucogyrophana</taxon>
    </lineage>
</organism>
<sequence length="221" mass="25062">MSMDAHSIPKRPIKDVVVDDCVDHTLSWCLSARRVGSFNACRWISIPSPPFSAFCLFPCIIFRDFFTRFFLISNVKPPVQNSLTLTPSPTASFLPSFPQRPRQPPPSSHRVERHCIQIPNHTYCLCLNIPTSCHHTPASHSPRLTSPRHQTHHLDPRTRTRPPLPPLLYSQPHMSPLYIYHTHTRPALHHPRPNALLPLVPGLRGVLEAAHHRATKVPSRG</sequence>
<keyword evidence="2" id="KW-1185">Reference proteome</keyword>
<accession>A0ACB8B3V3</accession>
<evidence type="ECO:0000313" key="1">
    <source>
        <dbReference type="EMBL" id="KAH7920109.1"/>
    </source>
</evidence>
<name>A0ACB8B3V3_9AGAM</name>
<dbReference type="Proteomes" id="UP000790709">
    <property type="component" value="Unassembled WGS sequence"/>
</dbReference>